<proteinExistence type="predicted"/>
<comment type="caution">
    <text evidence="1">The sequence shown here is derived from an EMBL/GenBank/DDBJ whole genome shotgun (WGS) entry which is preliminary data.</text>
</comment>
<accession>A0ABV0YS37</accession>
<evidence type="ECO:0000313" key="2">
    <source>
        <dbReference type="Proteomes" id="UP001469553"/>
    </source>
</evidence>
<organism evidence="1 2">
    <name type="scientific">Ameca splendens</name>
    <dbReference type="NCBI Taxonomy" id="208324"/>
    <lineage>
        <taxon>Eukaryota</taxon>
        <taxon>Metazoa</taxon>
        <taxon>Chordata</taxon>
        <taxon>Craniata</taxon>
        <taxon>Vertebrata</taxon>
        <taxon>Euteleostomi</taxon>
        <taxon>Actinopterygii</taxon>
        <taxon>Neopterygii</taxon>
        <taxon>Teleostei</taxon>
        <taxon>Neoteleostei</taxon>
        <taxon>Acanthomorphata</taxon>
        <taxon>Ovalentaria</taxon>
        <taxon>Atherinomorphae</taxon>
        <taxon>Cyprinodontiformes</taxon>
        <taxon>Goodeidae</taxon>
        <taxon>Ameca</taxon>
    </lineage>
</organism>
<dbReference type="Proteomes" id="UP001469553">
    <property type="component" value="Unassembled WGS sequence"/>
</dbReference>
<dbReference type="EMBL" id="JAHRIP010039706">
    <property type="protein sequence ID" value="MEQ2296251.1"/>
    <property type="molecule type" value="Genomic_DNA"/>
</dbReference>
<protein>
    <submittedName>
        <fullName evidence="1">Uncharacterized protein</fullName>
    </submittedName>
</protein>
<gene>
    <name evidence="1" type="ORF">AMECASPLE_022993</name>
</gene>
<reference evidence="1 2" key="1">
    <citation type="submission" date="2021-06" db="EMBL/GenBank/DDBJ databases">
        <authorList>
            <person name="Palmer J.M."/>
        </authorList>
    </citation>
    <scope>NUCLEOTIDE SEQUENCE [LARGE SCALE GENOMIC DNA]</scope>
    <source>
        <strain evidence="1 2">AS_MEX2019</strain>
        <tissue evidence="1">Muscle</tissue>
    </source>
</reference>
<name>A0ABV0YS37_9TELE</name>
<evidence type="ECO:0000313" key="1">
    <source>
        <dbReference type="EMBL" id="MEQ2296251.1"/>
    </source>
</evidence>
<keyword evidence="2" id="KW-1185">Reference proteome</keyword>
<sequence>MRQTWSCTLVCQAGPREGSGKKRQGGRGQKLQGWCPEIEAVRWGSIDQQERSSDQLMETTGGSEPCTHLKTLCEDCVTPDGHMRLCASLNKTVLVKFPSLVN</sequence>